<keyword evidence="5" id="KW-1185">Reference proteome</keyword>
<accession>A0A096XEN6</accession>
<feature type="region of interest" description="Disordered" evidence="3">
    <location>
        <begin position="43"/>
        <end position="67"/>
    </location>
</feature>
<reference evidence="4 5" key="2">
    <citation type="journal article" date="2014" name="BMC Genomics">
        <title>Whole genome sequence comparison of vtx2-converting phages from Enteroaggregative Haemorrhagic Escherichia coli strains.</title>
        <authorList>
            <person name="Grande L."/>
            <person name="Michelacci V."/>
            <person name="Tozzoli R."/>
            <person name="Ranieri P."/>
            <person name="Maugliani A."/>
            <person name="Caprioli A."/>
            <person name="Morabito S."/>
        </authorList>
    </citation>
    <scope>NUCLEOTIDE SEQUENCE [LARGE SCALE GENOMIC DNA]</scope>
</reference>
<reference evidence="4 5" key="1">
    <citation type="journal article" date="1998" name="J. Clin. Microbiol.">
        <title>Enteroaggregative, Shiga toxin-producing Escherichia coli O111:H2 associated with an outbreak of hemolytic-uremic syndrome.</title>
        <authorList>
            <person name="Morabito S."/>
            <person name="Karch H."/>
            <person name="Mariani-Kurkdjian P."/>
            <person name="Schmidt H."/>
            <person name="Minelli F."/>
            <person name="Bingen E."/>
            <person name="Caprioli A."/>
        </authorList>
    </citation>
    <scope>NUCLEOTIDE SEQUENCE [LARGE SCALE GENOMIC DNA]</scope>
</reference>
<dbReference type="Pfam" id="PF05766">
    <property type="entry name" value="NinG"/>
    <property type="match status" value="1"/>
</dbReference>
<evidence type="ECO:0000313" key="4">
    <source>
        <dbReference type="EMBL" id="AHJ10612.1"/>
    </source>
</evidence>
<evidence type="ECO:0000256" key="2">
    <source>
        <dbReference type="ARBA" id="ARBA00021638"/>
    </source>
</evidence>
<comment type="similarity">
    <text evidence="1">Belongs to the ninG family.</text>
</comment>
<evidence type="ECO:0000313" key="5">
    <source>
        <dbReference type="Proteomes" id="UP000029939"/>
    </source>
</evidence>
<dbReference type="Proteomes" id="UP000029939">
    <property type="component" value="Segment"/>
</dbReference>
<dbReference type="EMBL" id="KF971864">
    <property type="protein sequence ID" value="AHJ10612.1"/>
    <property type="molecule type" value="Genomic_DNA"/>
</dbReference>
<dbReference type="RefSeq" id="YP_009187874.1">
    <property type="nucleotide sequence ID" value="NC_028660.1"/>
</dbReference>
<name>A0A096XEN6_9CAUD</name>
<protein>
    <recommendedName>
        <fullName evidence="2">Protein ninG</fullName>
    </recommendedName>
</protein>
<organism evidence="4 5">
    <name type="scientific">Escherichia phage phi191</name>
    <dbReference type="NCBI Taxonomy" id="1458706"/>
    <lineage>
        <taxon>Viruses</taxon>
        <taxon>Duplodnaviria</taxon>
        <taxon>Heunggongvirae</taxon>
        <taxon>Uroviricota</taxon>
        <taxon>Caudoviricetes</taxon>
        <taxon>Sepvirinae</taxon>
        <taxon>Oslovirus</taxon>
        <taxon>Oslovirus ov191</taxon>
    </lineage>
</organism>
<dbReference type="InterPro" id="IPR008713">
    <property type="entry name" value="Phage_lambda_NinG"/>
</dbReference>
<dbReference type="KEGG" id="vg:26516288"/>
<proteinExistence type="inferred from homology"/>
<evidence type="ECO:0000256" key="3">
    <source>
        <dbReference type="SAM" id="MobiDB-lite"/>
    </source>
</evidence>
<gene>
    <name evidence="4" type="ORF">phi191_00016</name>
</gene>
<dbReference type="GeneID" id="26516288"/>
<sequence length="67" mass="7486">MKQRKPKKCKVCGSSFVPFRSYQKVCCGQCALELVRKGKGRLRPFSKRAGRQAESAQEGLTAPQLLD</sequence>
<evidence type="ECO:0000256" key="1">
    <source>
        <dbReference type="ARBA" id="ARBA00008471"/>
    </source>
</evidence>